<feature type="transmembrane region" description="Helical" evidence="9">
    <location>
        <begin position="94"/>
        <end position="112"/>
    </location>
</feature>
<feature type="domain" description="Glycosyltransferase RgtA/B/C/D-like" evidence="10">
    <location>
        <begin position="72"/>
        <end position="232"/>
    </location>
</feature>
<keyword evidence="3" id="KW-0328">Glycosyltransferase</keyword>
<feature type="transmembrane region" description="Helical" evidence="9">
    <location>
        <begin position="350"/>
        <end position="371"/>
    </location>
</feature>
<dbReference type="InterPro" id="IPR038731">
    <property type="entry name" value="RgtA/B/C-like"/>
</dbReference>
<evidence type="ECO:0000256" key="5">
    <source>
        <dbReference type="ARBA" id="ARBA00022692"/>
    </source>
</evidence>
<dbReference type="Proteomes" id="UP000001935">
    <property type="component" value="Chromosome"/>
</dbReference>
<comment type="subcellular location">
    <subcellularLocation>
        <location evidence="1">Cell membrane</location>
        <topology evidence="1">Multi-pass membrane protein</topology>
    </subcellularLocation>
</comment>
<dbReference type="HOGENOM" id="CLU_016165_1_0_7"/>
<keyword evidence="2" id="KW-1003">Cell membrane</keyword>
<keyword evidence="6 9" id="KW-1133">Transmembrane helix</keyword>
<feature type="transmembrane region" description="Helical" evidence="9">
    <location>
        <begin position="321"/>
        <end position="338"/>
    </location>
</feature>
<keyword evidence="4 11" id="KW-0808">Transferase</keyword>
<evidence type="ECO:0000313" key="11">
    <source>
        <dbReference type="EMBL" id="ABC82326.1"/>
    </source>
</evidence>
<dbReference type="GO" id="GO:0009103">
    <property type="term" value="P:lipopolysaccharide biosynthetic process"/>
    <property type="evidence" value="ECO:0007669"/>
    <property type="project" value="UniProtKB-ARBA"/>
</dbReference>
<feature type="transmembrane region" description="Helical" evidence="9">
    <location>
        <begin position="293"/>
        <end position="315"/>
    </location>
</feature>
<feature type="transmembrane region" description="Helical" evidence="9">
    <location>
        <begin position="66"/>
        <end position="88"/>
    </location>
</feature>
<feature type="transmembrane region" description="Helical" evidence="9">
    <location>
        <begin position="31"/>
        <end position="54"/>
    </location>
</feature>
<evidence type="ECO:0000256" key="3">
    <source>
        <dbReference type="ARBA" id="ARBA00022676"/>
    </source>
</evidence>
<dbReference type="AlphaFoldDB" id="Q2IKZ1"/>
<feature type="transmembrane region" description="Helical" evidence="9">
    <location>
        <begin position="263"/>
        <end position="286"/>
    </location>
</feature>
<dbReference type="GO" id="GO:0016763">
    <property type="term" value="F:pentosyltransferase activity"/>
    <property type="evidence" value="ECO:0007669"/>
    <property type="project" value="TreeGrafter"/>
</dbReference>
<evidence type="ECO:0000256" key="1">
    <source>
        <dbReference type="ARBA" id="ARBA00004651"/>
    </source>
</evidence>
<dbReference type="PANTHER" id="PTHR33908">
    <property type="entry name" value="MANNOSYLTRANSFERASE YKCB-RELATED"/>
    <property type="match status" value="1"/>
</dbReference>
<evidence type="ECO:0000256" key="6">
    <source>
        <dbReference type="ARBA" id="ARBA00022989"/>
    </source>
</evidence>
<feature type="transmembrane region" description="Helical" evidence="9">
    <location>
        <begin position="124"/>
        <end position="143"/>
    </location>
</feature>
<gene>
    <name evidence="11" type="ordered locus">Adeh_2556</name>
</gene>
<evidence type="ECO:0000256" key="7">
    <source>
        <dbReference type="ARBA" id="ARBA00023136"/>
    </source>
</evidence>
<evidence type="ECO:0000256" key="8">
    <source>
        <dbReference type="SAM" id="MobiDB-lite"/>
    </source>
</evidence>
<dbReference type="STRING" id="290397.Adeh_2556"/>
<dbReference type="KEGG" id="ade:Adeh_2556"/>
<feature type="transmembrane region" description="Helical" evidence="9">
    <location>
        <begin position="171"/>
        <end position="202"/>
    </location>
</feature>
<accession>Q2IKZ1</accession>
<dbReference type="GO" id="GO:0005886">
    <property type="term" value="C:plasma membrane"/>
    <property type="evidence" value="ECO:0007669"/>
    <property type="project" value="UniProtKB-SubCell"/>
</dbReference>
<protein>
    <submittedName>
        <fullName evidence="11">4-amino-4-deoxy-L-arabinose transferase</fullName>
    </submittedName>
</protein>
<keyword evidence="5 9" id="KW-0812">Transmembrane</keyword>
<dbReference type="PANTHER" id="PTHR33908:SF11">
    <property type="entry name" value="MEMBRANE PROTEIN"/>
    <property type="match status" value="1"/>
</dbReference>
<dbReference type="EMBL" id="CP000251">
    <property type="protein sequence ID" value="ABC82326.1"/>
    <property type="molecule type" value="Genomic_DNA"/>
</dbReference>
<dbReference type="InterPro" id="IPR050297">
    <property type="entry name" value="LipidA_mod_glycosyltrf_83"/>
</dbReference>
<name>Q2IKZ1_ANADE</name>
<dbReference type="eggNOG" id="COG1807">
    <property type="taxonomic scope" value="Bacteria"/>
</dbReference>
<dbReference type="OrthoDB" id="9802649at2"/>
<feature type="region of interest" description="Disordered" evidence="8">
    <location>
        <begin position="1"/>
        <end position="23"/>
    </location>
</feature>
<evidence type="ECO:0000256" key="4">
    <source>
        <dbReference type="ARBA" id="ARBA00022679"/>
    </source>
</evidence>
<evidence type="ECO:0000259" key="10">
    <source>
        <dbReference type="Pfam" id="PF13231"/>
    </source>
</evidence>
<evidence type="ECO:0000256" key="2">
    <source>
        <dbReference type="ARBA" id="ARBA00022475"/>
    </source>
</evidence>
<evidence type="ECO:0000256" key="9">
    <source>
        <dbReference type="SAM" id="Phobius"/>
    </source>
</evidence>
<feature type="transmembrane region" description="Helical" evidence="9">
    <location>
        <begin position="214"/>
        <end position="234"/>
    </location>
</feature>
<proteinExistence type="predicted"/>
<feature type="compositionally biased region" description="Pro residues" evidence="8">
    <location>
        <begin position="1"/>
        <end position="21"/>
    </location>
</feature>
<organism evidence="11 12">
    <name type="scientific">Anaeromyxobacter dehalogenans (strain 2CP-C)</name>
    <dbReference type="NCBI Taxonomy" id="290397"/>
    <lineage>
        <taxon>Bacteria</taxon>
        <taxon>Pseudomonadati</taxon>
        <taxon>Myxococcota</taxon>
        <taxon>Myxococcia</taxon>
        <taxon>Myxococcales</taxon>
        <taxon>Cystobacterineae</taxon>
        <taxon>Anaeromyxobacteraceae</taxon>
        <taxon>Anaeromyxobacter</taxon>
    </lineage>
</organism>
<keyword evidence="7 9" id="KW-0472">Membrane</keyword>
<sequence>MPSPAEPAPSPRAVPSAPPASPLRDPRLDRLALALGAAVTALHVAYGGLIALSPQEAYYWTWSRRLALSYFDHPPLAAWTIALTTALAGEGERAIRLAAALHSAVFAVFLWLTVRRLFGSRPALVALAAALSVPLFGMGQVIVTPDAPLLSGWAMALYFTVRALDEERPRWLLAAGAAVGWAVLGKYTGFLLLPQILLVLALDPRGRRMLRTPWPWLGAALALALFSPVVAWNLQHRMASFAFQTAERVERSGFRPVLVGRFLALQAGLVTPIVLVLLVEAVVAAVRRRREAAYRICAIFSAPLLVLAAVISPFHWVKGNWLAAAYPTALAAAAALAVERRGWRWKAGVAGVALAAAASVYVHLVPVWPALPFPARDEGSSGWRELAARVEAERAALGPDAFVAGCNYKVSAELEYYLPGRPRTWSSEITGEHGLQYRYWFDPEALRGRSGVLVLDRREKRTCLRRAEACAPLEALPPLTVRRGGDEVTTFQLWRCRWAGLPSSR</sequence>
<reference evidence="11" key="1">
    <citation type="submission" date="2006-01" db="EMBL/GenBank/DDBJ databases">
        <title>Complete sequence of Anaeromyxobacter dehalogenans 2CP-C.</title>
        <authorList>
            <consortium name="US DOE Joint Genome Institute"/>
            <person name="Copeland A."/>
            <person name="Lucas S."/>
            <person name="Lapidus A."/>
            <person name="Barry K."/>
            <person name="Detter J.C."/>
            <person name="Glavina T."/>
            <person name="Hammon N."/>
            <person name="Israni S."/>
            <person name="Pitluck S."/>
            <person name="Brettin T."/>
            <person name="Bruce D."/>
            <person name="Han C."/>
            <person name="Tapia R."/>
            <person name="Gilna P."/>
            <person name="Kiss H."/>
            <person name="Schmutz J."/>
            <person name="Larimer F."/>
            <person name="Land M."/>
            <person name="Kyrpides N."/>
            <person name="Anderson I."/>
            <person name="Sanford R.A."/>
            <person name="Ritalahti K.M."/>
            <person name="Thomas H.S."/>
            <person name="Kirby J.R."/>
            <person name="Zhulin I.B."/>
            <person name="Loeffler F.E."/>
            <person name="Richardson P."/>
        </authorList>
    </citation>
    <scope>NUCLEOTIDE SEQUENCE</scope>
    <source>
        <strain evidence="11">2CP-C</strain>
    </source>
</reference>
<evidence type="ECO:0000313" key="12">
    <source>
        <dbReference type="Proteomes" id="UP000001935"/>
    </source>
</evidence>
<dbReference type="Pfam" id="PF13231">
    <property type="entry name" value="PMT_2"/>
    <property type="match status" value="1"/>
</dbReference>
<dbReference type="RefSeq" id="WP_011421608.1">
    <property type="nucleotide sequence ID" value="NC_007760.1"/>
</dbReference>